<sequence>MKNDNMIASGMFRINPSKTSREDKFMPINKVRESVRTNRITVLQPHLITKKDVNSITNGFSPKNVESTTRTRRPQPRNNHKSDKYVNGMKSRKKNQSANVSKSENQMKHKANVMKSKTLSSEDRLASSRPSKPRSFLSASNPQEPTNKGFPSSTSFLGGFSKLQRYDSHDVNDKVVKSIRSFVRRIIQMEKIKLFQSLLLLLLLMHPINVNNNKIQLHLLQL</sequence>
<organism evidence="2 3">
    <name type="scientific">Tanacetum coccineum</name>
    <dbReference type="NCBI Taxonomy" id="301880"/>
    <lineage>
        <taxon>Eukaryota</taxon>
        <taxon>Viridiplantae</taxon>
        <taxon>Streptophyta</taxon>
        <taxon>Embryophyta</taxon>
        <taxon>Tracheophyta</taxon>
        <taxon>Spermatophyta</taxon>
        <taxon>Magnoliopsida</taxon>
        <taxon>eudicotyledons</taxon>
        <taxon>Gunneridae</taxon>
        <taxon>Pentapetalae</taxon>
        <taxon>asterids</taxon>
        <taxon>campanulids</taxon>
        <taxon>Asterales</taxon>
        <taxon>Asteraceae</taxon>
        <taxon>Asteroideae</taxon>
        <taxon>Anthemideae</taxon>
        <taxon>Anthemidinae</taxon>
        <taxon>Tanacetum</taxon>
    </lineage>
</organism>
<name>A0ABQ5DNZ8_9ASTR</name>
<comment type="caution">
    <text evidence="2">The sequence shown here is derived from an EMBL/GenBank/DDBJ whole genome shotgun (WGS) entry which is preliminary data.</text>
</comment>
<keyword evidence="3" id="KW-1185">Reference proteome</keyword>
<reference evidence="2" key="1">
    <citation type="journal article" date="2022" name="Int. J. Mol. Sci.">
        <title>Draft Genome of Tanacetum Coccineum: Genomic Comparison of Closely Related Tanacetum-Family Plants.</title>
        <authorList>
            <person name="Yamashiro T."/>
            <person name="Shiraishi A."/>
            <person name="Nakayama K."/>
            <person name="Satake H."/>
        </authorList>
    </citation>
    <scope>NUCLEOTIDE SEQUENCE</scope>
</reference>
<feature type="compositionally biased region" description="Basic residues" evidence="1">
    <location>
        <begin position="70"/>
        <end position="79"/>
    </location>
</feature>
<evidence type="ECO:0000313" key="3">
    <source>
        <dbReference type="Proteomes" id="UP001151760"/>
    </source>
</evidence>
<feature type="compositionally biased region" description="Polar residues" evidence="1">
    <location>
        <begin position="137"/>
        <end position="153"/>
    </location>
</feature>
<evidence type="ECO:0000256" key="1">
    <source>
        <dbReference type="SAM" id="MobiDB-lite"/>
    </source>
</evidence>
<dbReference type="EMBL" id="BQNB010015330">
    <property type="protein sequence ID" value="GJT38774.1"/>
    <property type="molecule type" value="Genomic_DNA"/>
</dbReference>
<feature type="compositionally biased region" description="Polar residues" evidence="1">
    <location>
        <begin position="54"/>
        <end position="67"/>
    </location>
</feature>
<accession>A0ABQ5DNZ8</accession>
<proteinExistence type="predicted"/>
<protein>
    <submittedName>
        <fullName evidence="2">Uncharacterized protein</fullName>
    </submittedName>
</protein>
<reference evidence="2" key="2">
    <citation type="submission" date="2022-01" db="EMBL/GenBank/DDBJ databases">
        <authorList>
            <person name="Yamashiro T."/>
            <person name="Shiraishi A."/>
            <person name="Satake H."/>
            <person name="Nakayama K."/>
        </authorList>
    </citation>
    <scope>NUCLEOTIDE SEQUENCE</scope>
</reference>
<gene>
    <name evidence="2" type="ORF">Tco_0938639</name>
</gene>
<dbReference type="Proteomes" id="UP001151760">
    <property type="component" value="Unassembled WGS sequence"/>
</dbReference>
<feature type="region of interest" description="Disordered" evidence="1">
    <location>
        <begin position="53"/>
        <end position="153"/>
    </location>
</feature>
<evidence type="ECO:0000313" key="2">
    <source>
        <dbReference type="EMBL" id="GJT38774.1"/>
    </source>
</evidence>